<sequence>MMAVCQEILRNISMINDKIASIGKRLTKIELHILRKVDLKDFEISVIKDLKELKQFLKTVNDDGEFRQKLIYFLYLNCTNGKAKFYYNGVVKKILKLVFSEEFLNVLGWSTEKSSASTSSQDHRILLCQFKNFQSICLDVLNYHNPNPPYILDDVAAGLKEFFKRLVRY</sequence>
<dbReference type="Pfam" id="PF16064">
    <property type="entry name" value="DUF4806"/>
    <property type="match status" value="1"/>
</dbReference>
<accession>A0A9N9S3B5</accession>
<dbReference type="EMBL" id="OU895879">
    <property type="protein sequence ID" value="CAG9808116.1"/>
    <property type="molecule type" value="Genomic_DNA"/>
</dbReference>
<organism evidence="2 3">
    <name type="scientific">Chironomus riparius</name>
    <dbReference type="NCBI Taxonomy" id="315576"/>
    <lineage>
        <taxon>Eukaryota</taxon>
        <taxon>Metazoa</taxon>
        <taxon>Ecdysozoa</taxon>
        <taxon>Arthropoda</taxon>
        <taxon>Hexapoda</taxon>
        <taxon>Insecta</taxon>
        <taxon>Pterygota</taxon>
        <taxon>Neoptera</taxon>
        <taxon>Endopterygota</taxon>
        <taxon>Diptera</taxon>
        <taxon>Nematocera</taxon>
        <taxon>Chironomoidea</taxon>
        <taxon>Chironomidae</taxon>
        <taxon>Chironominae</taxon>
        <taxon>Chironomus</taxon>
    </lineage>
</organism>
<gene>
    <name evidence="2" type="ORF">CHIRRI_LOCUS10962</name>
</gene>
<reference evidence="2" key="1">
    <citation type="submission" date="2022-01" db="EMBL/GenBank/DDBJ databases">
        <authorList>
            <person name="King R."/>
        </authorList>
    </citation>
    <scope>NUCLEOTIDE SEQUENCE</scope>
</reference>
<dbReference type="Proteomes" id="UP001153620">
    <property type="component" value="Chromosome 3"/>
</dbReference>
<dbReference type="InterPro" id="IPR032071">
    <property type="entry name" value="DUF4806"/>
</dbReference>
<protein>
    <recommendedName>
        <fullName evidence="1">DUF4806 domain-containing protein</fullName>
    </recommendedName>
</protein>
<evidence type="ECO:0000259" key="1">
    <source>
        <dbReference type="Pfam" id="PF16064"/>
    </source>
</evidence>
<evidence type="ECO:0000313" key="3">
    <source>
        <dbReference type="Proteomes" id="UP001153620"/>
    </source>
</evidence>
<feature type="domain" description="DUF4806" evidence="1">
    <location>
        <begin position="47"/>
        <end position="136"/>
    </location>
</feature>
<reference evidence="2" key="2">
    <citation type="submission" date="2022-10" db="EMBL/GenBank/DDBJ databases">
        <authorList>
            <consortium name="ENA_rothamsted_submissions"/>
            <consortium name="culmorum"/>
            <person name="King R."/>
        </authorList>
    </citation>
    <scope>NUCLEOTIDE SEQUENCE</scope>
</reference>
<name>A0A9N9S3B5_9DIPT</name>
<evidence type="ECO:0000313" key="2">
    <source>
        <dbReference type="EMBL" id="CAG9808116.1"/>
    </source>
</evidence>
<keyword evidence="3" id="KW-1185">Reference proteome</keyword>
<proteinExistence type="predicted"/>
<dbReference type="AlphaFoldDB" id="A0A9N9S3B5"/>